<feature type="transmembrane region" description="Helical" evidence="13">
    <location>
        <begin position="257"/>
        <end position="278"/>
    </location>
</feature>
<dbReference type="EMBL" id="GG738915">
    <property type="protein sequence ID" value="EFC37717.1"/>
    <property type="molecule type" value="Genomic_DNA"/>
</dbReference>
<protein>
    <submittedName>
        <fullName evidence="15">Predicted protein</fullName>
    </submittedName>
</protein>
<keyword evidence="10 13" id="KW-0472">Membrane</keyword>
<feature type="region of interest" description="Disordered" evidence="12">
    <location>
        <begin position="534"/>
        <end position="561"/>
    </location>
</feature>
<dbReference type="AlphaFoldDB" id="D2VZK4"/>
<dbReference type="STRING" id="5762.D2VZK4"/>
<feature type="domain" description="Ion transport" evidence="14">
    <location>
        <begin position="228"/>
        <end position="478"/>
    </location>
</feature>
<evidence type="ECO:0000256" key="4">
    <source>
        <dbReference type="ARBA" id="ARBA00022692"/>
    </source>
</evidence>
<keyword evidence="3" id="KW-0633">Potassium transport</keyword>
<dbReference type="GeneID" id="8857634"/>
<keyword evidence="8 13" id="KW-1133">Transmembrane helix</keyword>
<evidence type="ECO:0000256" key="11">
    <source>
        <dbReference type="ARBA" id="ARBA00023303"/>
    </source>
</evidence>
<dbReference type="PANTHER" id="PTHR11537">
    <property type="entry name" value="VOLTAGE-GATED POTASSIUM CHANNEL"/>
    <property type="match status" value="1"/>
</dbReference>
<keyword evidence="6" id="KW-0851">Voltage-gated channel</keyword>
<dbReference type="InterPro" id="IPR005821">
    <property type="entry name" value="Ion_trans_dom"/>
</dbReference>
<evidence type="ECO:0000256" key="7">
    <source>
        <dbReference type="ARBA" id="ARBA00022958"/>
    </source>
</evidence>
<feature type="region of interest" description="Disordered" evidence="12">
    <location>
        <begin position="94"/>
        <end position="117"/>
    </location>
</feature>
<evidence type="ECO:0000256" key="13">
    <source>
        <dbReference type="SAM" id="Phobius"/>
    </source>
</evidence>
<evidence type="ECO:0000256" key="9">
    <source>
        <dbReference type="ARBA" id="ARBA00023065"/>
    </source>
</evidence>
<evidence type="ECO:0000256" key="10">
    <source>
        <dbReference type="ARBA" id="ARBA00023136"/>
    </source>
</evidence>
<dbReference type="PANTHER" id="PTHR11537:SF254">
    <property type="entry name" value="POTASSIUM VOLTAGE-GATED CHANNEL PROTEIN SHAB"/>
    <property type="match status" value="1"/>
</dbReference>
<sequence>MLGGKKHSKSAGDNTPQDETLNESEESASHHHHHKKSPVYDDYYDDSPSFVYQDEDSFISNFGINSKKGEHVRRPSILKKAGSLAQKNRLSKNISSPTVNRGVSFRDSNENPSSPITSIGNSINNFIETTDTMKMIDENHVVIIDDEETETNQTNPTEYYTSRDGNSKMARDRYSIDELAMQPKIVMSRQSIRLLKNVIPKKREERTWRHRLYLLMNQPQSSKWAFLIAIIVNFIVLISVIVLILESFAELYQFENTWWIIEGILAFFFTVEYMLRLIGNIYSKKDAKYFFFNIMNLIDLMSFIPYYLEVVLYYIFRYSLGQDHYITSMVMNLQIIGVFRVLRLLKVFTLTKHSGKVRLLLIAIRRSVDLLLAVIYFVIATVFILGTLIYYAERGTFDHELKAFVRFSPLDGKTKEISPFSNILMGMWYSLISITTTGYGDMIPVTIIGKLIGTISILTGLLIVALPSMIIGRTYSEVLHQYEMEKLELNLNGGTVDEDDDSALEDEDEQLDDSELTLESIQSAGAKAALSEQLAESNSVSGGEPEMKIPTSQQELQKENDQIDQSSLFMLLDEQDKILLETLNKIEKTRRLIQASKRKTNTVD</sequence>
<feature type="transmembrane region" description="Helical" evidence="13">
    <location>
        <begin position="290"/>
        <end position="316"/>
    </location>
</feature>
<keyword evidence="2" id="KW-0813">Transport</keyword>
<name>D2VZK4_NAEGR</name>
<reference evidence="15 16" key="1">
    <citation type="journal article" date="2010" name="Cell">
        <title>The genome of Naegleria gruberi illuminates early eukaryotic versatility.</title>
        <authorList>
            <person name="Fritz-Laylin L.K."/>
            <person name="Prochnik S.E."/>
            <person name="Ginger M.L."/>
            <person name="Dacks J.B."/>
            <person name="Carpenter M.L."/>
            <person name="Field M.C."/>
            <person name="Kuo A."/>
            <person name="Paredez A."/>
            <person name="Chapman J."/>
            <person name="Pham J."/>
            <person name="Shu S."/>
            <person name="Neupane R."/>
            <person name="Cipriano M."/>
            <person name="Mancuso J."/>
            <person name="Tu H."/>
            <person name="Salamov A."/>
            <person name="Lindquist E."/>
            <person name="Shapiro H."/>
            <person name="Lucas S."/>
            <person name="Grigoriev I.V."/>
            <person name="Cande W.Z."/>
            <person name="Fulton C."/>
            <person name="Rokhsar D.S."/>
            <person name="Dawson S.C."/>
        </authorList>
    </citation>
    <scope>NUCLEOTIDE SEQUENCE [LARGE SCALE GENOMIC DNA]</scope>
    <source>
        <strain evidence="15 16">NEG-M</strain>
    </source>
</reference>
<evidence type="ECO:0000256" key="8">
    <source>
        <dbReference type="ARBA" id="ARBA00022989"/>
    </source>
</evidence>
<feature type="transmembrane region" description="Helical" evidence="13">
    <location>
        <begin position="224"/>
        <end position="245"/>
    </location>
</feature>
<proteinExistence type="predicted"/>
<evidence type="ECO:0000259" key="14">
    <source>
        <dbReference type="Pfam" id="PF00520"/>
    </source>
</evidence>
<evidence type="ECO:0000313" key="15">
    <source>
        <dbReference type="EMBL" id="EFC37717.1"/>
    </source>
</evidence>
<dbReference type="KEGG" id="ngr:NAEGRDRAFT_81831"/>
<evidence type="ECO:0000256" key="6">
    <source>
        <dbReference type="ARBA" id="ARBA00022882"/>
    </source>
</evidence>
<keyword evidence="11" id="KW-0407">Ion channel</keyword>
<evidence type="ECO:0000313" key="16">
    <source>
        <dbReference type="Proteomes" id="UP000006671"/>
    </source>
</evidence>
<keyword evidence="5" id="KW-0631">Potassium channel</keyword>
<dbReference type="GO" id="GO:0005249">
    <property type="term" value="F:voltage-gated potassium channel activity"/>
    <property type="evidence" value="ECO:0007669"/>
    <property type="project" value="InterPro"/>
</dbReference>
<dbReference type="Gene3D" id="1.10.287.70">
    <property type="match status" value="1"/>
</dbReference>
<dbReference type="OMA" id="KREERTW"/>
<dbReference type="Pfam" id="PF00520">
    <property type="entry name" value="Ion_trans"/>
    <property type="match status" value="1"/>
</dbReference>
<dbReference type="OrthoDB" id="415460at2759"/>
<dbReference type="GO" id="GO:0008076">
    <property type="term" value="C:voltage-gated potassium channel complex"/>
    <property type="evidence" value="ECO:0007669"/>
    <property type="project" value="InterPro"/>
</dbReference>
<evidence type="ECO:0000256" key="2">
    <source>
        <dbReference type="ARBA" id="ARBA00022448"/>
    </source>
</evidence>
<evidence type="ECO:0000256" key="12">
    <source>
        <dbReference type="SAM" id="MobiDB-lite"/>
    </source>
</evidence>
<keyword evidence="9" id="KW-0406">Ion transport</keyword>
<keyword evidence="7" id="KW-0630">Potassium</keyword>
<accession>D2VZK4</accession>
<dbReference type="Gene3D" id="1.20.120.350">
    <property type="entry name" value="Voltage-gated potassium channels. Chain C"/>
    <property type="match status" value="1"/>
</dbReference>
<keyword evidence="16" id="KW-1185">Reference proteome</keyword>
<evidence type="ECO:0000256" key="3">
    <source>
        <dbReference type="ARBA" id="ARBA00022538"/>
    </source>
</evidence>
<dbReference type="VEuPathDB" id="AmoebaDB:NAEGRDRAFT_81831"/>
<feature type="transmembrane region" description="Helical" evidence="13">
    <location>
        <begin position="328"/>
        <end position="349"/>
    </location>
</feature>
<dbReference type="PRINTS" id="PR00169">
    <property type="entry name" value="KCHANNEL"/>
</dbReference>
<dbReference type="GO" id="GO:0001508">
    <property type="term" value="P:action potential"/>
    <property type="evidence" value="ECO:0007669"/>
    <property type="project" value="TreeGrafter"/>
</dbReference>
<dbReference type="Proteomes" id="UP000006671">
    <property type="component" value="Unassembled WGS sequence"/>
</dbReference>
<gene>
    <name evidence="15" type="ORF">NAEGRDRAFT_81831</name>
</gene>
<feature type="transmembrane region" description="Helical" evidence="13">
    <location>
        <begin position="451"/>
        <end position="471"/>
    </location>
</feature>
<dbReference type="InterPro" id="IPR027359">
    <property type="entry name" value="Volt_channel_dom_sf"/>
</dbReference>
<feature type="region of interest" description="Disordered" evidence="12">
    <location>
        <begin position="1"/>
        <end position="44"/>
    </location>
</feature>
<dbReference type="RefSeq" id="XP_002670461.1">
    <property type="nucleotide sequence ID" value="XM_002670415.1"/>
</dbReference>
<dbReference type="InterPro" id="IPR028325">
    <property type="entry name" value="VG_K_chnl"/>
</dbReference>
<organism evidence="16">
    <name type="scientific">Naegleria gruberi</name>
    <name type="common">Amoeba</name>
    <dbReference type="NCBI Taxonomy" id="5762"/>
    <lineage>
        <taxon>Eukaryota</taxon>
        <taxon>Discoba</taxon>
        <taxon>Heterolobosea</taxon>
        <taxon>Tetramitia</taxon>
        <taxon>Eutetramitia</taxon>
        <taxon>Vahlkampfiidae</taxon>
        <taxon>Naegleria</taxon>
    </lineage>
</organism>
<comment type="subcellular location">
    <subcellularLocation>
        <location evidence="1">Membrane</location>
        <topology evidence="1">Multi-pass membrane protein</topology>
    </subcellularLocation>
</comment>
<evidence type="ECO:0000256" key="5">
    <source>
        <dbReference type="ARBA" id="ARBA00022826"/>
    </source>
</evidence>
<dbReference type="InParanoid" id="D2VZK4"/>
<dbReference type="eggNOG" id="KOG3713">
    <property type="taxonomic scope" value="Eukaryota"/>
</dbReference>
<dbReference type="SUPFAM" id="SSF81324">
    <property type="entry name" value="Voltage-gated potassium channels"/>
    <property type="match status" value="1"/>
</dbReference>
<feature type="transmembrane region" description="Helical" evidence="13">
    <location>
        <begin position="370"/>
        <end position="392"/>
    </location>
</feature>
<keyword evidence="4 13" id="KW-0812">Transmembrane</keyword>
<evidence type="ECO:0000256" key="1">
    <source>
        <dbReference type="ARBA" id="ARBA00004141"/>
    </source>
</evidence>